<dbReference type="AlphaFoldDB" id="A0AAE2VCZ8"/>
<gene>
    <name evidence="1" type="ORF">JIN83_14685</name>
</gene>
<name>A0AAE2VCZ8_9BACT</name>
<sequence length="56" mass="6598">MNKFTLDSFPVVDVLKTVCQRGLCLLRGEKHGDDRGPQWQQLELPFSRTPVRKWNR</sequence>
<organism evidence="1 2">
    <name type="scientific">Oceaniferula flava</name>
    <dbReference type="NCBI Taxonomy" id="2800421"/>
    <lineage>
        <taxon>Bacteria</taxon>
        <taxon>Pseudomonadati</taxon>
        <taxon>Verrucomicrobiota</taxon>
        <taxon>Verrucomicrobiia</taxon>
        <taxon>Verrucomicrobiales</taxon>
        <taxon>Verrucomicrobiaceae</taxon>
        <taxon>Oceaniferula</taxon>
    </lineage>
</organism>
<accession>A0AAE2VCZ8</accession>
<reference evidence="1" key="1">
    <citation type="submission" date="2021-01" db="EMBL/GenBank/DDBJ databases">
        <title>Modified the classification status of verrucomicrobia.</title>
        <authorList>
            <person name="Feng X."/>
        </authorList>
    </citation>
    <scope>NUCLEOTIDE SEQUENCE</scope>
    <source>
        <strain evidence="1">5K15</strain>
    </source>
</reference>
<evidence type="ECO:0000313" key="1">
    <source>
        <dbReference type="EMBL" id="MBK1856215.1"/>
    </source>
</evidence>
<comment type="caution">
    <text evidence="1">The sequence shown here is derived from an EMBL/GenBank/DDBJ whole genome shotgun (WGS) entry which is preliminary data.</text>
</comment>
<dbReference type="Proteomes" id="UP000634206">
    <property type="component" value="Unassembled WGS sequence"/>
</dbReference>
<proteinExistence type="predicted"/>
<keyword evidence="2" id="KW-1185">Reference proteome</keyword>
<dbReference type="RefSeq" id="WP_309490834.1">
    <property type="nucleotide sequence ID" value="NZ_JAENIG010000011.1"/>
</dbReference>
<protein>
    <submittedName>
        <fullName evidence="1">Uncharacterized protein</fullName>
    </submittedName>
</protein>
<dbReference type="EMBL" id="JAENIG010000011">
    <property type="protein sequence ID" value="MBK1856215.1"/>
    <property type="molecule type" value="Genomic_DNA"/>
</dbReference>
<evidence type="ECO:0000313" key="2">
    <source>
        <dbReference type="Proteomes" id="UP000634206"/>
    </source>
</evidence>